<dbReference type="InterPro" id="IPR005821">
    <property type="entry name" value="Ion_trans_dom"/>
</dbReference>
<dbReference type="PANTHER" id="PTHR45628:SF7">
    <property type="entry name" value="VOLTAGE-DEPENDENT CALCIUM CHANNEL TYPE A SUBUNIT ALPHA-1"/>
    <property type="match status" value="1"/>
</dbReference>
<dbReference type="InterPro" id="IPR050599">
    <property type="entry name" value="VDCC_alpha-1_subunit"/>
</dbReference>
<dbReference type="Gene3D" id="1.10.287.70">
    <property type="match status" value="1"/>
</dbReference>
<keyword evidence="8 11" id="KW-0472">Membrane</keyword>
<evidence type="ECO:0000256" key="4">
    <source>
        <dbReference type="ARBA" id="ARBA00022837"/>
    </source>
</evidence>
<dbReference type="SUPFAM" id="SSF81324">
    <property type="entry name" value="Voltage-gated potassium channels"/>
    <property type="match status" value="1"/>
</dbReference>
<keyword evidence="14" id="KW-1185">Reference proteome</keyword>
<organism evidence="13 14">
    <name type="scientific">Paragemmobacter amnigenus</name>
    <dbReference type="NCBI Taxonomy" id="2852097"/>
    <lineage>
        <taxon>Bacteria</taxon>
        <taxon>Pseudomonadati</taxon>
        <taxon>Pseudomonadota</taxon>
        <taxon>Alphaproteobacteria</taxon>
        <taxon>Rhodobacterales</taxon>
        <taxon>Paracoccaceae</taxon>
        <taxon>Paragemmobacter</taxon>
    </lineage>
</organism>
<keyword evidence="10" id="KW-0407">Ion channel</keyword>
<evidence type="ECO:0000256" key="10">
    <source>
        <dbReference type="ARBA" id="ARBA00023303"/>
    </source>
</evidence>
<keyword evidence="2" id="KW-0813">Transport</keyword>
<evidence type="ECO:0000256" key="8">
    <source>
        <dbReference type="ARBA" id="ARBA00023136"/>
    </source>
</evidence>
<evidence type="ECO:0000256" key="1">
    <source>
        <dbReference type="ARBA" id="ARBA00004141"/>
    </source>
</evidence>
<feature type="transmembrane region" description="Helical" evidence="11">
    <location>
        <begin position="194"/>
        <end position="216"/>
    </location>
</feature>
<keyword evidence="7" id="KW-0406">Ion transport</keyword>
<dbReference type="PANTHER" id="PTHR45628">
    <property type="entry name" value="VOLTAGE-DEPENDENT CALCIUM CHANNEL TYPE A SUBUNIT ALPHA-1"/>
    <property type="match status" value="1"/>
</dbReference>
<keyword evidence="3 11" id="KW-0812">Transmembrane</keyword>
<evidence type="ECO:0000256" key="11">
    <source>
        <dbReference type="SAM" id="Phobius"/>
    </source>
</evidence>
<dbReference type="InterPro" id="IPR027359">
    <property type="entry name" value="Volt_channel_dom_sf"/>
</dbReference>
<comment type="subcellular location">
    <subcellularLocation>
        <location evidence="1">Membrane</location>
        <topology evidence="1">Multi-pass membrane protein</topology>
    </subcellularLocation>
</comment>
<keyword evidence="6 11" id="KW-1133">Transmembrane helix</keyword>
<proteinExistence type="predicted"/>
<keyword evidence="4" id="KW-0106">Calcium</keyword>
<keyword evidence="5" id="KW-0851">Voltage-gated channel</keyword>
<feature type="domain" description="Ion transport" evidence="12">
    <location>
        <begin position="15"/>
        <end position="228"/>
    </location>
</feature>
<gene>
    <name evidence="13" type="ORF">GU927_008820</name>
</gene>
<evidence type="ECO:0000256" key="7">
    <source>
        <dbReference type="ARBA" id="ARBA00023065"/>
    </source>
</evidence>
<evidence type="ECO:0000256" key="6">
    <source>
        <dbReference type="ARBA" id="ARBA00022989"/>
    </source>
</evidence>
<evidence type="ECO:0000313" key="14">
    <source>
        <dbReference type="Proteomes" id="UP000731907"/>
    </source>
</evidence>
<feature type="transmembrane region" description="Helical" evidence="11">
    <location>
        <begin position="16"/>
        <end position="33"/>
    </location>
</feature>
<dbReference type="EMBL" id="JAAATX020000005">
    <property type="protein sequence ID" value="MBU9697952.1"/>
    <property type="molecule type" value="Genomic_DNA"/>
</dbReference>
<feature type="transmembrane region" description="Helical" evidence="11">
    <location>
        <begin position="128"/>
        <end position="150"/>
    </location>
</feature>
<keyword evidence="9" id="KW-0325">Glycoprotein</keyword>
<comment type="caution">
    <text evidence="13">The sequence shown here is derived from an EMBL/GenBank/DDBJ whole genome shotgun (WGS) entry which is preliminary data.</text>
</comment>
<evidence type="ECO:0000313" key="13">
    <source>
        <dbReference type="EMBL" id="MBU9697952.1"/>
    </source>
</evidence>
<dbReference type="Gene3D" id="1.20.120.350">
    <property type="entry name" value="Voltage-gated potassium channels. Chain C"/>
    <property type="match status" value="1"/>
</dbReference>
<dbReference type="Pfam" id="PF00520">
    <property type="entry name" value="Ion_trans"/>
    <property type="match status" value="1"/>
</dbReference>
<name>A0ABS6J3D2_9RHOB</name>
<protein>
    <submittedName>
        <fullName evidence="13">Ion transporter</fullName>
    </submittedName>
</protein>
<evidence type="ECO:0000256" key="9">
    <source>
        <dbReference type="ARBA" id="ARBA00023180"/>
    </source>
</evidence>
<reference evidence="13 14" key="1">
    <citation type="submission" date="2021-06" db="EMBL/GenBank/DDBJ databases">
        <title>Rhodobacteraceae bacterium strain HSP-20.</title>
        <authorList>
            <person name="Chen W.-M."/>
        </authorList>
    </citation>
    <scope>NUCLEOTIDE SEQUENCE [LARGE SCALE GENOMIC DNA]</scope>
    <source>
        <strain evidence="13 14">HSP-20</strain>
    </source>
</reference>
<feature type="transmembrane region" description="Helical" evidence="11">
    <location>
        <begin position="39"/>
        <end position="64"/>
    </location>
</feature>
<evidence type="ECO:0000256" key="3">
    <source>
        <dbReference type="ARBA" id="ARBA00022692"/>
    </source>
</evidence>
<dbReference type="RefSeq" id="WP_161762062.1">
    <property type="nucleotide sequence ID" value="NZ_JAAATX020000005.1"/>
</dbReference>
<evidence type="ECO:0000256" key="5">
    <source>
        <dbReference type="ARBA" id="ARBA00022882"/>
    </source>
</evidence>
<evidence type="ECO:0000259" key="12">
    <source>
        <dbReference type="Pfam" id="PF00520"/>
    </source>
</evidence>
<sequence length="258" mass="28497">MSLRDTIAVWLDSPKFNNFILGVILFNAVLMGMETSPAIMASIGGAIHFLDTLCLAIFVVELLAKLSTQGLRFFRSGWNIFDAIIIGIALLPDSKGLSVLRGLRVLRVLRVVSIAPSLRRVVEGLLKALPGMASVFLLMGILFYIAAVMATQLYGQQFPDRFGDLAGSALTLFQVMTMEGWADGVVRPVMEIHPYAWLFFIPFIFATSFAVMNLLVGLIVNSMQEVAEADMKKFEVDQHDQLLARLDALEAKIDRLAK</sequence>
<accession>A0ABS6J3D2</accession>
<dbReference type="Proteomes" id="UP000731907">
    <property type="component" value="Unassembled WGS sequence"/>
</dbReference>
<evidence type="ECO:0000256" key="2">
    <source>
        <dbReference type="ARBA" id="ARBA00022448"/>
    </source>
</evidence>